<evidence type="ECO:0000256" key="7">
    <source>
        <dbReference type="ARBA" id="ARBA00040944"/>
    </source>
</evidence>
<dbReference type="GO" id="GO:0097363">
    <property type="term" value="F:protein O-acetylglucosaminyltransferase activity"/>
    <property type="evidence" value="ECO:0007669"/>
    <property type="project" value="UniProtKB-EC"/>
</dbReference>
<sequence>MDSFGYKWYPYFDQENRAFESCSLVENPTRLEPTRQKEDAFWSGADFGVVRTYRDSLHWVFQDAESTFACSGEDFVACHGKRVVLTVPNEKITSGTRRRWGDEQSWVTPMRDGVPMEEQCDFHVTAKTIFLKPDSHANFYHAMCDFANLYLTLHLLDWVHIDAVEREDFTFGVQHSFVDLEIRMWSDLARNFRSSYLDLFKSFSPNAPVMSVGELKGKRVCYDEMALSMNPRGSVPNFFFSMAVPGRLAPVGVSGTEKAKYDITCRHSGFFRSFLEFITRGNPVLWKFAPALQARSPPSDVPIKVLVLSRSGGTGTTSGTRKLLNEGDVVQAVRNKYPASRVQIDIADFDVSARVPFVNQAESVMSADVLVGMHGAGLTHMLFLPRWGSVVEVFDCEDLCYSDLARLSGLEYYSGKSEDVEAFEPQVEVAESSRGSRKFRDYKVDVDAAVRFIEDAMRSVVEHPLFPKDTSRHGDMFHSSTIRDEL</sequence>
<evidence type="ECO:0000256" key="4">
    <source>
        <dbReference type="ARBA" id="ARBA00022729"/>
    </source>
</evidence>
<dbReference type="GO" id="GO:0005788">
    <property type="term" value="C:endoplasmic reticulum lumen"/>
    <property type="evidence" value="ECO:0007669"/>
    <property type="project" value="TreeGrafter"/>
</dbReference>
<keyword evidence="4" id="KW-0732">Signal</keyword>
<evidence type="ECO:0000256" key="8">
    <source>
        <dbReference type="ARBA" id="ARBA00042574"/>
    </source>
</evidence>
<evidence type="ECO:0000259" key="11">
    <source>
        <dbReference type="Pfam" id="PF04577"/>
    </source>
</evidence>
<accession>A0A0G4F0D5</accession>
<dbReference type="AlphaFoldDB" id="A0A0G4F0D5"/>
<dbReference type="PANTHER" id="PTHR20961">
    <property type="entry name" value="GLYCOSYLTRANSFERASE"/>
    <property type="match status" value="1"/>
</dbReference>
<protein>
    <recommendedName>
        <fullName evidence="7">EGF domain-specific O-linked N-acetylglucosamine transferase</fullName>
        <ecNumber evidence="1">2.4.1.255</ecNumber>
    </recommendedName>
    <alternativeName>
        <fullName evidence="8">Extracellular O-linked N-acetylglucosamine transferase</fullName>
    </alternativeName>
</protein>
<keyword evidence="5" id="KW-0256">Endoplasmic reticulum</keyword>
<evidence type="ECO:0000256" key="9">
    <source>
        <dbReference type="ARBA" id="ARBA00048317"/>
    </source>
</evidence>
<evidence type="ECO:0000256" key="1">
    <source>
        <dbReference type="ARBA" id="ARBA00011970"/>
    </source>
</evidence>
<keyword evidence="3" id="KW-0808">Transferase</keyword>
<proteinExistence type="predicted"/>
<organism evidence="12">
    <name type="scientific">Chromera velia CCMP2878</name>
    <dbReference type="NCBI Taxonomy" id="1169474"/>
    <lineage>
        <taxon>Eukaryota</taxon>
        <taxon>Sar</taxon>
        <taxon>Alveolata</taxon>
        <taxon>Colpodellida</taxon>
        <taxon>Chromeraceae</taxon>
        <taxon>Chromera</taxon>
    </lineage>
</organism>
<name>A0A0G4F0D5_9ALVE</name>
<dbReference type="PANTHER" id="PTHR20961:SF148">
    <property type="entry name" value="EGF DOMAIN-SPECIFIC O-LINKED N-ACETYLGLUCOSAMINE TRANSFERASE"/>
    <property type="match status" value="1"/>
</dbReference>
<evidence type="ECO:0000313" key="12">
    <source>
        <dbReference type="EMBL" id="CEM04973.1"/>
    </source>
</evidence>
<evidence type="ECO:0000256" key="2">
    <source>
        <dbReference type="ARBA" id="ARBA00022676"/>
    </source>
</evidence>
<dbReference type="InterPro" id="IPR007657">
    <property type="entry name" value="Glycosyltransferase_61"/>
</dbReference>
<evidence type="ECO:0000256" key="3">
    <source>
        <dbReference type="ARBA" id="ARBA00022679"/>
    </source>
</evidence>
<dbReference type="VEuPathDB" id="CryptoDB:Cvel_2574"/>
<comment type="catalytic activity">
    <reaction evidence="10">
        <text>L-threonyl-[protein] + UDP-N-acetyl-alpha-D-glucosamine = 3-O-(N-acetyl-beta-D-glucosaminyl)-L-threonyl-[protein] + UDP + H(+)</text>
        <dbReference type="Rhea" id="RHEA:48908"/>
        <dbReference type="Rhea" id="RHEA-COMP:11060"/>
        <dbReference type="Rhea" id="RHEA-COMP:12252"/>
        <dbReference type="ChEBI" id="CHEBI:15378"/>
        <dbReference type="ChEBI" id="CHEBI:30013"/>
        <dbReference type="ChEBI" id="CHEBI:57705"/>
        <dbReference type="ChEBI" id="CHEBI:58223"/>
        <dbReference type="ChEBI" id="CHEBI:90840"/>
        <dbReference type="EC" id="2.4.1.255"/>
    </reaction>
</comment>
<evidence type="ECO:0000256" key="6">
    <source>
        <dbReference type="ARBA" id="ARBA00023180"/>
    </source>
</evidence>
<dbReference type="InterPro" id="IPR049625">
    <property type="entry name" value="Glyco_transf_61_cat"/>
</dbReference>
<feature type="domain" description="Glycosyltransferase 61 catalytic" evidence="11">
    <location>
        <begin position="295"/>
        <end position="390"/>
    </location>
</feature>
<dbReference type="EMBL" id="CDMZ01000033">
    <property type="protein sequence ID" value="CEM04973.1"/>
    <property type="molecule type" value="Genomic_DNA"/>
</dbReference>
<keyword evidence="2" id="KW-0328">Glycosyltransferase</keyword>
<dbReference type="EC" id="2.4.1.255" evidence="1"/>
<evidence type="ECO:0000256" key="5">
    <source>
        <dbReference type="ARBA" id="ARBA00022824"/>
    </source>
</evidence>
<reference evidence="12" key="1">
    <citation type="submission" date="2014-11" db="EMBL/GenBank/DDBJ databases">
        <authorList>
            <person name="Otto D Thomas"/>
            <person name="Naeem Raeece"/>
        </authorList>
    </citation>
    <scope>NUCLEOTIDE SEQUENCE</scope>
</reference>
<evidence type="ECO:0000256" key="10">
    <source>
        <dbReference type="ARBA" id="ARBA00049432"/>
    </source>
</evidence>
<dbReference type="Pfam" id="PF04577">
    <property type="entry name" value="Glyco_transf_61"/>
    <property type="match status" value="1"/>
</dbReference>
<gene>
    <name evidence="12" type="ORF">Cvel_2574</name>
</gene>
<keyword evidence="6" id="KW-0325">Glycoprotein</keyword>
<comment type="catalytic activity">
    <reaction evidence="9">
        <text>L-seryl-[protein] + UDP-N-acetyl-alpha-D-glucosamine = 3-O-(N-acetyl-beta-D-glucosaminyl)-L-seryl-[protein] + UDP + H(+)</text>
        <dbReference type="Rhea" id="RHEA:48904"/>
        <dbReference type="Rhea" id="RHEA-COMP:9863"/>
        <dbReference type="Rhea" id="RHEA-COMP:12251"/>
        <dbReference type="ChEBI" id="CHEBI:15378"/>
        <dbReference type="ChEBI" id="CHEBI:29999"/>
        <dbReference type="ChEBI" id="CHEBI:57705"/>
        <dbReference type="ChEBI" id="CHEBI:58223"/>
        <dbReference type="ChEBI" id="CHEBI:90838"/>
        <dbReference type="EC" id="2.4.1.255"/>
    </reaction>
</comment>